<dbReference type="OrthoDB" id="9790745at2"/>
<keyword evidence="1" id="KW-0808">Transferase</keyword>
<dbReference type="Pfam" id="PF22752">
    <property type="entry name" value="DUF488-N3i"/>
    <property type="match status" value="1"/>
</dbReference>
<reference evidence="1 2" key="1">
    <citation type="journal article" date="2015" name="Genome Announc.">
        <title>Complete Genome Sequence of Sedimenticola thiotaurini Strain SIP-G1, a Polyphosphate- and Polyhydroxyalkanoate-Accumulating Sulfur-Oxidizing Gammaproteobacterium Isolated from Salt Marsh Sediments.</title>
        <authorList>
            <person name="Flood B.E."/>
            <person name="Jones D.S."/>
            <person name="Bailey J.V."/>
        </authorList>
    </citation>
    <scope>NUCLEOTIDE SEQUENCE [LARGE SCALE GENOMIC DNA]</scope>
    <source>
        <strain evidence="1 2">SIP-G1</strain>
    </source>
</reference>
<dbReference type="EMBL" id="CP011412">
    <property type="protein sequence ID" value="AKH19969.1"/>
    <property type="molecule type" value="Genomic_DNA"/>
</dbReference>
<dbReference type="GO" id="GO:0008168">
    <property type="term" value="F:methyltransferase activity"/>
    <property type="evidence" value="ECO:0007669"/>
    <property type="project" value="UniProtKB-KW"/>
</dbReference>
<gene>
    <name evidence="1" type="ORF">AAY24_05965</name>
</gene>
<dbReference type="Proteomes" id="UP000034410">
    <property type="component" value="Chromosome"/>
</dbReference>
<protein>
    <submittedName>
        <fullName evidence="1">Uroporphyrin-III methyltransferase</fullName>
    </submittedName>
</protein>
<dbReference type="GO" id="GO:0032259">
    <property type="term" value="P:methylation"/>
    <property type="evidence" value="ECO:0007669"/>
    <property type="project" value="UniProtKB-KW"/>
</dbReference>
<sequence>MNILLKRAYDPADPGDGFRILVDRLWPRGLSRESAKIDLWLKSIAPSNELRKWYQHDPEKWPEFQKRYFAELDTNRAAVTELINHLKRQNVTFLFGTKDLQYNNAAALKTYVESKLAR</sequence>
<evidence type="ECO:0000313" key="2">
    <source>
        <dbReference type="Proteomes" id="UP000034410"/>
    </source>
</evidence>
<keyword evidence="1" id="KW-0489">Methyltransferase</keyword>
<evidence type="ECO:0000313" key="1">
    <source>
        <dbReference type="EMBL" id="AKH19969.1"/>
    </source>
</evidence>
<accession>A0A0F7JX97</accession>
<name>A0A0F7JX97_9GAMM</name>
<dbReference type="PATRIC" id="fig|1543721.4.peg.1234"/>
<dbReference type="AlphaFoldDB" id="A0A0F7JX97"/>
<dbReference type="InterPro" id="IPR052552">
    <property type="entry name" value="YeaO-like"/>
</dbReference>
<organism evidence="1 2">
    <name type="scientific">Sedimenticola thiotaurini</name>
    <dbReference type="NCBI Taxonomy" id="1543721"/>
    <lineage>
        <taxon>Bacteria</taxon>
        <taxon>Pseudomonadati</taxon>
        <taxon>Pseudomonadota</taxon>
        <taxon>Gammaproteobacteria</taxon>
        <taxon>Chromatiales</taxon>
        <taxon>Sedimenticolaceae</taxon>
        <taxon>Sedimenticola</taxon>
    </lineage>
</organism>
<keyword evidence="2" id="KW-1185">Reference proteome</keyword>
<dbReference type="PANTHER" id="PTHR36849">
    <property type="entry name" value="CYTOPLASMIC PROTEIN-RELATED"/>
    <property type="match status" value="1"/>
</dbReference>
<dbReference type="KEGG" id="seds:AAY24_05965"/>
<dbReference type="RefSeq" id="WP_046858904.1">
    <property type="nucleotide sequence ID" value="NZ_CP011412.1"/>
</dbReference>
<dbReference type="PANTHER" id="PTHR36849:SF1">
    <property type="entry name" value="CYTOPLASMIC PROTEIN"/>
    <property type="match status" value="1"/>
</dbReference>
<proteinExistence type="predicted"/>